<feature type="non-terminal residue" evidence="4">
    <location>
        <position position="1"/>
    </location>
</feature>
<feature type="domain" description="Glycosyltransferase subfamily 4-like N-terminal" evidence="3">
    <location>
        <begin position="2"/>
        <end position="102"/>
    </location>
</feature>
<dbReference type="GO" id="GO:0016757">
    <property type="term" value="F:glycosyltransferase activity"/>
    <property type="evidence" value="ECO:0007669"/>
    <property type="project" value="InterPro"/>
</dbReference>
<evidence type="ECO:0000313" key="4">
    <source>
        <dbReference type="EMBL" id="SVD84277.1"/>
    </source>
</evidence>
<dbReference type="Pfam" id="PF13439">
    <property type="entry name" value="Glyco_transf_4"/>
    <property type="match status" value="1"/>
</dbReference>
<dbReference type="InterPro" id="IPR028098">
    <property type="entry name" value="Glyco_trans_4-like_N"/>
</dbReference>
<protein>
    <recommendedName>
        <fullName evidence="5">Glycosyltransferase subfamily 4-like N-terminal domain-containing protein</fullName>
    </recommendedName>
</protein>
<dbReference type="AlphaFoldDB" id="A0A382YLV0"/>
<dbReference type="PANTHER" id="PTHR46401">
    <property type="entry name" value="GLYCOSYLTRANSFERASE WBBK-RELATED"/>
    <property type="match status" value="1"/>
</dbReference>
<evidence type="ECO:0000259" key="3">
    <source>
        <dbReference type="Pfam" id="PF13439"/>
    </source>
</evidence>
<evidence type="ECO:0000256" key="1">
    <source>
        <dbReference type="ARBA" id="ARBA00022679"/>
    </source>
</evidence>
<keyword evidence="1" id="KW-0808">Transferase</keyword>
<accession>A0A382YLV0</accession>
<gene>
    <name evidence="4" type="ORF">METZ01_LOCUS437131</name>
</gene>
<dbReference type="Pfam" id="PF00534">
    <property type="entry name" value="Glycos_transf_1"/>
    <property type="match status" value="1"/>
</dbReference>
<organism evidence="4">
    <name type="scientific">marine metagenome</name>
    <dbReference type="NCBI Taxonomy" id="408172"/>
    <lineage>
        <taxon>unclassified sequences</taxon>
        <taxon>metagenomes</taxon>
        <taxon>ecological metagenomes</taxon>
    </lineage>
</organism>
<dbReference type="InterPro" id="IPR001296">
    <property type="entry name" value="Glyco_trans_1"/>
</dbReference>
<name>A0A382YLV0_9ZZZZ</name>
<feature type="domain" description="Glycosyl transferase family 1" evidence="2">
    <location>
        <begin position="119"/>
        <end position="243"/>
    </location>
</feature>
<sequence length="262" mass="30755">LMPIVARKINKIINENNINILHIRSRAPAWLLPYINKKKLKTVSTFHNVYGHHNIIKKFYSRQLSNVDKIVAISKYVKDEIVKNYQINQDKIIVINRGIDVNFLNADIDNQKNYIYFINKHKINMQNKIILFPGRLTEWKGQLEFLKIAEYFKDKPMVFYFVGDDKNTSYLKKLNQEIIKKNLNHNCCILGHLNKNELKIMYKCSDIVISAPLKPEGFCRIISETLSMKKMILAYHFGGAKNQLDGLDSIYKIMPQDFNEMK</sequence>
<dbReference type="EMBL" id="UINC01176917">
    <property type="protein sequence ID" value="SVD84277.1"/>
    <property type="molecule type" value="Genomic_DNA"/>
</dbReference>
<proteinExistence type="predicted"/>
<evidence type="ECO:0008006" key="5">
    <source>
        <dbReference type="Google" id="ProtNLM"/>
    </source>
</evidence>
<feature type="non-terminal residue" evidence="4">
    <location>
        <position position="262"/>
    </location>
</feature>
<dbReference type="SUPFAM" id="SSF53756">
    <property type="entry name" value="UDP-Glycosyltransferase/glycogen phosphorylase"/>
    <property type="match status" value="1"/>
</dbReference>
<dbReference type="Gene3D" id="3.40.50.2000">
    <property type="entry name" value="Glycogen Phosphorylase B"/>
    <property type="match status" value="2"/>
</dbReference>
<reference evidence="4" key="1">
    <citation type="submission" date="2018-05" db="EMBL/GenBank/DDBJ databases">
        <authorList>
            <person name="Lanie J.A."/>
            <person name="Ng W.-L."/>
            <person name="Kazmierczak K.M."/>
            <person name="Andrzejewski T.M."/>
            <person name="Davidsen T.M."/>
            <person name="Wayne K.J."/>
            <person name="Tettelin H."/>
            <person name="Glass J.I."/>
            <person name="Rusch D."/>
            <person name="Podicherti R."/>
            <person name="Tsui H.-C.T."/>
            <person name="Winkler M.E."/>
        </authorList>
    </citation>
    <scope>NUCLEOTIDE SEQUENCE</scope>
</reference>
<evidence type="ECO:0000259" key="2">
    <source>
        <dbReference type="Pfam" id="PF00534"/>
    </source>
</evidence>
<dbReference type="PANTHER" id="PTHR46401:SF2">
    <property type="entry name" value="GLYCOSYLTRANSFERASE WBBK-RELATED"/>
    <property type="match status" value="1"/>
</dbReference>